<dbReference type="Proteomes" id="UP001430679">
    <property type="component" value="Unassembled WGS sequence"/>
</dbReference>
<organism evidence="1 2">
    <name type="scientific">Flavobacterium piscisymbiosum</name>
    <dbReference type="NCBI Taxonomy" id="2893753"/>
    <lineage>
        <taxon>Bacteria</taxon>
        <taxon>Pseudomonadati</taxon>
        <taxon>Bacteroidota</taxon>
        <taxon>Flavobacteriia</taxon>
        <taxon>Flavobacteriales</taxon>
        <taxon>Flavobacteriaceae</taxon>
        <taxon>Flavobacterium</taxon>
    </lineage>
</organism>
<dbReference type="EMBL" id="JAJJMM010000001">
    <property type="protein sequence ID" value="MCC9063947.1"/>
    <property type="molecule type" value="Genomic_DNA"/>
</dbReference>
<protein>
    <recommendedName>
        <fullName evidence="3">DUF4252 domain-containing protein</fullName>
    </recommendedName>
</protein>
<sequence length="152" mass="18232">MRKNKYTFIILLFLLLKTTVVLSQSKTSETHINNFVKSVFFEKNKVEFIAENYIYFEPIINSKYTISDRIKILDKHLKKIKYEKKSLIDSSNYFIVEYKDYKGTKILFDKSTDNIYILISKNNPIMYFYFLNDKILSFDYIIKGNEGLFITY</sequence>
<evidence type="ECO:0000313" key="2">
    <source>
        <dbReference type="Proteomes" id="UP001430679"/>
    </source>
</evidence>
<dbReference type="RefSeq" id="WP_230036505.1">
    <property type="nucleotide sequence ID" value="NZ_JAJJMM010000001.1"/>
</dbReference>
<reference evidence="1" key="1">
    <citation type="submission" date="2021-11" db="EMBL/GenBank/DDBJ databases">
        <title>Description of novel Flavobacterium species.</title>
        <authorList>
            <person name="Saticioglu I.B."/>
            <person name="Ay H."/>
            <person name="Altun S."/>
            <person name="Duman M."/>
        </authorList>
    </citation>
    <scope>NUCLEOTIDE SEQUENCE</scope>
    <source>
        <strain evidence="1">F-30</strain>
    </source>
</reference>
<accession>A0ABS8MEM7</accession>
<gene>
    <name evidence="1" type="ORF">LNP81_13195</name>
</gene>
<evidence type="ECO:0000313" key="1">
    <source>
        <dbReference type="EMBL" id="MCC9063947.1"/>
    </source>
</evidence>
<name>A0ABS8MEM7_9FLAO</name>
<proteinExistence type="predicted"/>
<keyword evidence="2" id="KW-1185">Reference proteome</keyword>
<evidence type="ECO:0008006" key="3">
    <source>
        <dbReference type="Google" id="ProtNLM"/>
    </source>
</evidence>
<comment type="caution">
    <text evidence="1">The sequence shown here is derived from an EMBL/GenBank/DDBJ whole genome shotgun (WGS) entry which is preliminary data.</text>
</comment>